<feature type="compositionally biased region" description="Basic and acidic residues" evidence="2">
    <location>
        <begin position="78"/>
        <end position="105"/>
    </location>
</feature>
<reference evidence="3 4" key="1">
    <citation type="journal article" date="2015" name="Genome Biol. Evol.">
        <title>Comparative Genomics of a Bacterivorous Green Alga Reveals Evolutionary Causalities and Consequences of Phago-Mixotrophic Mode of Nutrition.</title>
        <authorList>
            <person name="Burns J.A."/>
            <person name="Paasch A."/>
            <person name="Narechania A."/>
            <person name="Kim E."/>
        </authorList>
    </citation>
    <scope>NUCLEOTIDE SEQUENCE [LARGE SCALE GENOMIC DNA]</scope>
    <source>
        <strain evidence="3 4">PLY_AMNH</strain>
    </source>
</reference>
<feature type="region of interest" description="Disordered" evidence="2">
    <location>
        <begin position="1"/>
        <end position="148"/>
    </location>
</feature>
<dbReference type="AlphaFoldDB" id="A0AAE0L8H5"/>
<dbReference type="EMBL" id="LGRX02007022">
    <property type="protein sequence ID" value="KAK3275777.1"/>
    <property type="molecule type" value="Genomic_DNA"/>
</dbReference>
<gene>
    <name evidence="3" type="ORF">CYMTET_16112</name>
</gene>
<name>A0AAE0L8H5_9CHLO</name>
<evidence type="ECO:0000256" key="2">
    <source>
        <dbReference type="SAM" id="MobiDB-lite"/>
    </source>
</evidence>
<evidence type="ECO:0000313" key="4">
    <source>
        <dbReference type="Proteomes" id="UP001190700"/>
    </source>
</evidence>
<comment type="caution">
    <text evidence="3">The sequence shown here is derived from an EMBL/GenBank/DDBJ whole genome shotgun (WGS) entry which is preliminary data.</text>
</comment>
<feature type="compositionally biased region" description="Low complexity" evidence="2">
    <location>
        <begin position="119"/>
        <end position="134"/>
    </location>
</feature>
<evidence type="ECO:0000313" key="3">
    <source>
        <dbReference type="EMBL" id="KAK3275777.1"/>
    </source>
</evidence>
<feature type="region of interest" description="Disordered" evidence="2">
    <location>
        <begin position="587"/>
        <end position="612"/>
    </location>
</feature>
<evidence type="ECO:0000256" key="1">
    <source>
        <dbReference type="SAM" id="Coils"/>
    </source>
</evidence>
<keyword evidence="1" id="KW-0175">Coiled coil</keyword>
<proteinExistence type="predicted"/>
<accession>A0AAE0L8H5</accession>
<feature type="coiled-coil region" evidence="1">
    <location>
        <begin position="537"/>
        <end position="564"/>
    </location>
</feature>
<protein>
    <submittedName>
        <fullName evidence="3">Uncharacterized protein</fullName>
    </submittedName>
</protein>
<sequence>MGSFRRDIGKGLFARDHLHGNSSDSLKEDESGSGLIVGHIPSRSPSARPPTPRQRYLKITPGASLKGGVAYSSSAASKEARAVEETRSTRRVQRGELGARTHRDSSTAGRLRCGDVKLSGSSTPQPSKPSSSGSRARPVSASSRLGSLSDRGYSRDVVYHRICSTDGLDRLDLQTDRNLAEASHNNLPVETASPGETTAAPAHAAYTFTPATQSATSQAGQQTAENLNCSAPAPGTLRGVSNTVSWMPCSANLHMEVPWPLIGPADEDSVEYKFNPECRKWFATEFPARWPNTRKQVNLLNDWLTDELEALRNEAVDNCAPHGLPATQDGEDGLPHIGVDNLLERCRAIYTAAFQEAIRQTKVQCVERGRLLTRLAALAANIKKLEEVDGTTEVVNLQAQIEYLKKFHVDDKLNWQQLVDRKEAQLVAEAQKFEHLRSEMEVLQGVNDGLKEQLALGGTASVSKKESSIQKWTSAGTKVLSAADKDASSFTNSAGSVISVMRRDAQEAHAGIDGQEGWQEARAGINGQEGCVGGTEKALLKTKLDEAEAQLEKAEDKMEWDAKVAKFKIAWLSVCLEKAQLETASAVPLPGTPRSELNSPTPRSPGRGFTPRSVFSRTIRKVLGALLPVPSTQIAGGSAGPCDGGP</sequence>
<organism evidence="3 4">
    <name type="scientific">Cymbomonas tetramitiformis</name>
    <dbReference type="NCBI Taxonomy" id="36881"/>
    <lineage>
        <taxon>Eukaryota</taxon>
        <taxon>Viridiplantae</taxon>
        <taxon>Chlorophyta</taxon>
        <taxon>Pyramimonadophyceae</taxon>
        <taxon>Pyramimonadales</taxon>
        <taxon>Pyramimonadaceae</taxon>
        <taxon>Cymbomonas</taxon>
    </lineage>
</organism>
<feature type="compositionally biased region" description="Basic and acidic residues" evidence="2">
    <location>
        <begin position="1"/>
        <end position="30"/>
    </location>
</feature>
<keyword evidence="4" id="KW-1185">Reference proteome</keyword>
<dbReference type="Proteomes" id="UP001190700">
    <property type="component" value="Unassembled WGS sequence"/>
</dbReference>